<dbReference type="RefSeq" id="WP_275683905.1">
    <property type="nucleotide sequence ID" value="NZ_JAJLJH010000006.1"/>
</dbReference>
<dbReference type="EMBL" id="JAJLJH010000006">
    <property type="protein sequence ID" value="MCK9687860.1"/>
    <property type="molecule type" value="Genomic_DNA"/>
</dbReference>
<comment type="caution">
    <text evidence="1">The sequence shown here is derived from an EMBL/GenBank/DDBJ whole genome shotgun (WGS) entry which is preliminary data.</text>
</comment>
<accession>A0A9X2C3P4</accession>
<keyword evidence="2" id="KW-1185">Reference proteome</keyword>
<name>A0A9X2C3P4_9BURK</name>
<dbReference type="AlphaFoldDB" id="A0A9X2C3P4"/>
<evidence type="ECO:0000313" key="1">
    <source>
        <dbReference type="EMBL" id="MCK9687860.1"/>
    </source>
</evidence>
<gene>
    <name evidence="1" type="ORF">LPC04_19325</name>
</gene>
<organism evidence="1 2">
    <name type="scientific">Scleromatobacter humisilvae</name>
    <dbReference type="NCBI Taxonomy" id="2897159"/>
    <lineage>
        <taxon>Bacteria</taxon>
        <taxon>Pseudomonadati</taxon>
        <taxon>Pseudomonadota</taxon>
        <taxon>Betaproteobacteria</taxon>
        <taxon>Burkholderiales</taxon>
        <taxon>Sphaerotilaceae</taxon>
        <taxon>Scleromatobacter</taxon>
    </lineage>
</organism>
<dbReference type="Proteomes" id="UP001139353">
    <property type="component" value="Unassembled WGS sequence"/>
</dbReference>
<reference evidence="1" key="1">
    <citation type="submission" date="2021-11" db="EMBL/GenBank/DDBJ databases">
        <title>BS-T2-15 a new species belonging to the Comamonadaceae family isolated from the soil of a French oak forest.</title>
        <authorList>
            <person name="Mieszkin S."/>
            <person name="Alain K."/>
        </authorList>
    </citation>
    <scope>NUCLEOTIDE SEQUENCE</scope>
    <source>
        <strain evidence="1">BS-T2-15</strain>
    </source>
</reference>
<evidence type="ECO:0000313" key="2">
    <source>
        <dbReference type="Proteomes" id="UP001139353"/>
    </source>
</evidence>
<sequence>MDALTLVLLALLVLAARTFHWRHQFAAWEPLWRFRSGPVTVELRRHADLARLEHDSLEYPQPREFRIITMRLGAIPLWSQRASVCLPMEADARIGAIAAGEFDHLFDAHFRRGWTHRPARLAARAH</sequence>
<protein>
    <submittedName>
        <fullName evidence="1">Uncharacterized protein</fullName>
    </submittedName>
</protein>
<proteinExistence type="predicted"/>